<dbReference type="AlphaFoldDB" id="K9WR77"/>
<reference evidence="2 3" key="1">
    <citation type="submission" date="2012-06" db="EMBL/GenBank/DDBJ databases">
        <title>Finished plasmid 5 of genome of Microcoleus sp. PCC 7113.</title>
        <authorList>
            <consortium name="US DOE Joint Genome Institute"/>
            <person name="Gugger M."/>
            <person name="Coursin T."/>
            <person name="Rippka R."/>
            <person name="Tandeau De Marsac N."/>
            <person name="Huntemann M."/>
            <person name="Wei C.-L."/>
            <person name="Han J."/>
            <person name="Detter J.C."/>
            <person name="Han C."/>
            <person name="Tapia R."/>
            <person name="Chen A."/>
            <person name="Kyrpides N."/>
            <person name="Mavromatis K."/>
            <person name="Markowitz V."/>
            <person name="Szeto E."/>
            <person name="Ivanova N."/>
            <person name="Pagani I."/>
            <person name="Pati A."/>
            <person name="Goodwin L."/>
            <person name="Nordberg H.P."/>
            <person name="Cantor M.N."/>
            <person name="Hua S.X."/>
            <person name="Woyke T."/>
            <person name="Kerfeld C.A."/>
        </authorList>
    </citation>
    <scope>NUCLEOTIDE SEQUENCE [LARGE SCALE GENOMIC DNA]</scope>
    <source>
        <strain evidence="2 3">PCC 7113</strain>
        <plasmid evidence="2 3">pMIC7113.05</plasmid>
    </source>
</reference>
<dbReference type="EMBL" id="CP003635">
    <property type="protein sequence ID" value="AFZ22289.1"/>
    <property type="molecule type" value="Genomic_DNA"/>
</dbReference>
<protein>
    <submittedName>
        <fullName evidence="2">Uncharacterized protein</fullName>
    </submittedName>
</protein>
<gene>
    <name evidence="2" type="ORF">Mic7113_6727</name>
</gene>
<keyword evidence="1" id="KW-1133">Transmembrane helix</keyword>
<keyword evidence="1" id="KW-0472">Membrane</keyword>
<dbReference type="HOGENOM" id="CLU_2618080_0_0_3"/>
<organism evidence="2 3">
    <name type="scientific">Allocoleopsis franciscana PCC 7113</name>
    <dbReference type="NCBI Taxonomy" id="1173027"/>
    <lineage>
        <taxon>Bacteria</taxon>
        <taxon>Bacillati</taxon>
        <taxon>Cyanobacteriota</taxon>
        <taxon>Cyanophyceae</taxon>
        <taxon>Coleofasciculales</taxon>
        <taxon>Coleofasciculaceae</taxon>
        <taxon>Allocoleopsis</taxon>
        <taxon>Allocoleopsis franciscana</taxon>
    </lineage>
</organism>
<keyword evidence="1" id="KW-0812">Transmembrane</keyword>
<accession>K9WR77</accession>
<evidence type="ECO:0000256" key="1">
    <source>
        <dbReference type="SAM" id="Phobius"/>
    </source>
</evidence>
<geneLocation type="plasmid" evidence="2 3">
    <name>pMIC7113.05</name>
</geneLocation>
<dbReference type="RefSeq" id="WP_015186297.1">
    <property type="nucleotide sequence ID" value="NC_019741.1"/>
</dbReference>
<keyword evidence="2" id="KW-0614">Plasmid</keyword>
<feature type="transmembrane region" description="Helical" evidence="1">
    <location>
        <begin position="31"/>
        <end position="50"/>
    </location>
</feature>
<sequence length="78" mass="8046">MTPDINFVRHRPLIRLNLNPAKQVKEAVNQIGVIVSGAALVSAIAGYGALVLGRSVPAALALGTLGSMGAAVNERLKD</sequence>
<dbReference type="Proteomes" id="UP000010471">
    <property type="component" value="Plasmid pMIC7113.05"/>
</dbReference>
<evidence type="ECO:0000313" key="3">
    <source>
        <dbReference type="Proteomes" id="UP000010471"/>
    </source>
</evidence>
<keyword evidence="3" id="KW-1185">Reference proteome</keyword>
<evidence type="ECO:0000313" key="2">
    <source>
        <dbReference type="EMBL" id="AFZ22289.1"/>
    </source>
</evidence>
<name>K9WR77_9CYAN</name>
<proteinExistence type="predicted"/>
<dbReference type="KEGG" id="mic:Mic7113_6727"/>